<evidence type="ECO:0000313" key="2">
    <source>
        <dbReference type="Proteomes" id="UP001629058"/>
    </source>
</evidence>
<proteinExistence type="predicted"/>
<keyword evidence="2" id="KW-1185">Reference proteome</keyword>
<gene>
    <name evidence="1" type="ORF">ABS765_01955</name>
</gene>
<dbReference type="Pfam" id="PF07606">
    <property type="entry name" value="DUF1569"/>
    <property type="match status" value="1"/>
</dbReference>
<dbReference type="RefSeq" id="WP_408087007.1">
    <property type="nucleotide sequence ID" value="NZ_JBELPY010000001.1"/>
</dbReference>
<evidence type="ECO:0000313" key="1">
    <source>
        <dbReference type="EMBL" id="MFL9832789.1"/>
    </source>
</evidence>
<sequence length="153" mass="18293">MALKSLHNEKDFNEIKQRIAELSETSKRKWGRMNVSQMLKHCDLILQIPLQKVQLPKTNFFFKAIGICTKKEMRIFNNGIPPNMPCFRKVIVNFECNFDEARNNLLERLDEYRSASEKNILPDHHELFGKMEEKDWGFMEYKHLNHHLKQFNV</sequence>
<comment type="caution">
    <text evidence="1">The sequence shown here is derived from an EMBL/GenBank/DDBJ whole genome shotgun (WGS) entry which is preliminary data.</text>
</comment>
<reference evidence="1 2" key="1">
    <citation type="submission" date="2024-06" db="EMBL/GenBank/DDBJ databases">
        <authorList>
            <person name="Kaempfer P."/>
            <person name="Viver T."/>
        </authorList>
    </citation>
    <scope>NUCLEOTIDE SEQUENCE [LARGE SCALE GENOMIC DNA]</scope>
    <source>
        <strain evidence="1 2">ST-37</strain>
    </source>
</reference>
<organism evidence="1 2">
    <name type="scientific">Chryseobacterium terrae</name>
    <dbReference type="NCBI Taxonomy" id="3163299"/>
    <lineage>
        <taxon>Bacteria</taxon>
        <taxon>Pseudomonadati</taxon>
        <taxon>Bacteroidota</taxon>
        <taxon>Flavobacteriia</taxon>
        <taxon>Flavobacteriales</taxon>
        <taxon>Weeksellaceae</taxon>
        <taxon>Chryseobacterium group</taxon>
        <taxon>Chryseobacterium</taxon>
    </lineage>
</organism>
<dbReference type="InterPro" id="IPR011463">
    <property type="entry name" value="DUF1569"/>
</dbReference>
<dbReference type="Proteomes" id="UP001629058">
    <property type="component" value="Unassembled WGS sequence"/>
</dbReference>
<dbReference type="EMBL" id="JBELPY010000001">
    <property type="protein sequence ID" value="MFL9832789.1"/>
    <property type="molecule type" value="Genomic_DNA"/>
</dbReference>
<protein>
    <submittedName>
        <fullName evidence="1">DUF1569 domain-containing protein</fullName>
    </submittedName>
</protein>
<accession>A0ABW8XYN0</accession>
<name>A0ABW8XYN0_9FLAO</name>